<dbReference type="HOGENOM" id="CLU_079150_0_0_1"/>
<name>A7THP5_VANPO</name>
<dbReference type="GO" id="GO:0001100">
    <property type="term" value="P:negative regulation of exit from mitosis"/>
    <property type="evidence" value="ECO:0007669"/>
    <property type="project" value="EnsemblFungi"/>
</dbReference>
<sequence length="306" mass="34365">MDQNKENNIFRHAMLKDMPQTPNNLLKRTHSKLKTGIAKDIQGGNVINTSPQKRLPLASKDNNRSNSFLNNSNVNLNFNINNNNNNNNNNINNNNIKKQHIFQQNKSGILADDRKLKKYGSVLGYNALPKVKSLVLKDISDNEDDDDDLLSLKLRDSMNKKSINTNKSNSGIGLLSGGNLQQLIRDANEDVREIEHKSNAFPDKEYIPDDHLPFDENDIAKLKTFNSPFKLEQSNSDDEEDSSELLLLANTSDDEGTHNDKITTNKNLSINNKPNSKDVIPADILDIEPSYGEGLDSNDLEDLLDL</sequence>
<dbReference type="GO" id="GO:0019899">
    <property type="term" value="F:enzyme binding"/>
    <property type="evidence" value="ECO:0007669"/>
    <property type="project" value="EnsemblFungi"/>
</dbReference>
<dbReference type="Proteomes" id="UP000000267">
    <property type="component" value="Unassembled WGS sequence"/>
</dbReference>
<gene>
    <name evidence="7" type="ORF">Kpol_543p41</name>
</gene>
<proteinExistence type="inferred from homology"/>
<evidence type="ECO:0000256" key="4">
    <source>
        <dbReference type="ARBA" id="ARBA00022490"/>
    </source>
</evidence>
<keyword evidence="5" id="KW-0539">Nucleus</keyword>
<dbReference type="AlphaFoldDB" id="A7THP5"/>
<comment type="subcellular location">
    <subcellularLocation>
        <location evidence="2">Cytoplasm</location>
    </subcellularLocation>
    <subcellularLocation>
        <location evidence="1">Nucleus</location>
    </subcellularLocation>
</comment>
<dbReference type="GO" id="GO:0007127">
    <property type="term" value="P:meiosis I"/>
    <property type="evidence" value="ECO:0007669"/>
    <property type="project" value="EnsemblFungi"/>
</dbReference>
<evidence type="ECO:0000256" key="1">
    <source>
        <dbReference type="ARBA" id="ARBA00004123"/>
    </source>
</evidence>
<evidence type="ECO:0008006" key="9">
    <source>
        <dbReference type="Google" id="ProtNLM"/>
    </source>
</evidence>
<feature type="region of interest" description="Disordered" evidence="6">
    <location>
        <begin position="44"/>
        <end position="70"/>
    </location>
</feature>
<evidence type="ECO:0000313" key="8">
    <source>
        <dbReference type="Proteomes" id="UP000000267"/>
    </source>
</evidence>
<dbReference type="GO" id="GO:1990520">
    <property type="term" value="C:separase-securin complex"/>
    <property type="evidence" value="ECO:0007669"/>
    <property type="project" value="EnsemblFungi"/>
</dbReference>
<dbReference type="RefSeq" id="XP_001646069.1">
    <property type="nucleotide sequence ID" value="XM_001646019.1"/>
</dbReference>
<dbReference type="GeneID" id="5546486"/>
<evidence type="ECO:0000256" key="6">
    <source>
        <dbReference type="SAM" id="MobiDB-lite"/>
    </source>
</evidence>
<reference evidence="7 8" key="1">
    <citation type="journal article" date="2007" name="Proc. Natl. Acad. Sci. U.S.A.">
        <title>Independent sorting-out of thousands of duplicated gene pairs in two yeast species descended from a whole-genome duplication.</title>
        <authorList>
            <person name="Scannell D.R."/>
            <person name="Frank A.C."/>
            <person name="Conant G.C."/>
            <person name="Byrne K.P."/>
            <person name="Woolfit M."/>
            <person name="Wolfe K.H."/>
        </authorList>
    </citation>
    <scope>NUCLEOTIDE SEQUENCE [LARGE SCALE GENOMIC DNA]</scope>
    <source>
        <strain evidence="8">ATCC 22028 / DSM 70294 / BCRC 21397 / CBS 2163 / NBRC 10782 / NRRL Y-8283 / UCD 57-17</strain>
    </source>
</reference>
<keyword evidence="8" id="KW-1185">Reference proteome</keyword>
<evidence type="ECO:0000313" key="7">
    <source>
        <dbReference type="EMBL" id="EDO18211.1"/>
    </source>
</evidence>
<dbReference type="OMA" id="DCESANE"/>
<dbReference type="GO" id="GO:0000725">
    <property type="term" value="P:recombinational repair"/>
    <property type="evidence" value="ECO:0007669"/>
    <property type="project" value="EnsemblFungi"/>
</dbReference>
<comment type="similarity">
    <text evidence="3">Belongs to the securin family.</text>
</comment>
<feature type="compositionally biased region" description="Polar residues" evidence="6">
    <location>
        <begin position="264"/>
        <end position="274"/>
    </location>
</feature>
<dbReference type="InterPro" id="IPR006940">
    <property type="entry name" value="Securin_separation_inhibitor"/>
</dbReference>
<dbReference type="eggNOG" id="ENOG502S4FI">
    <property type="taxonomic scope" value="Eukaryota"/>
</dbReference>
<dbReference type="GO" id="GO:0000070">
    <property type="term" value="P:mitotic sister chromatid segregation"/>
    <property type="evidence" value="ECO:0007669"/>
    <property type="project" value="EnsemblFungi"/>
</dbReference>
<keyword evidence="4" id="KW-0963">Cytoplasm</keyword>
<dbReference type="GO" id="GO:0005737">
    <property type="term" value="C:cytoplasm"/>
    <property type="evidence" value="ECO:0007669"/>
    <property type="project" value="UniProtKB-SubCell"/>
</dbReference>
<evidence type="ECO:0000256" key="2">
    <source>
        <dbReference type="ARBA" id="ARBA00004496"/>
    </source>
</evidence>
<dbReference type="GO" id="GO:1902104">
    <property type="term" value="P:positive regulation of metaphase/anaphase transition of meiotic cell cycle"/>
    <property type="evidence" value="ECO:0007669"/>
    <property type="project" value="EnsemblFungi"/>
</dbReference>
<dbReference type="EMBL" id="DS480392">
    <property type="protein sequence ID" value="EDO18211.1"/>
    <property type="molecule type" value="Genomic_DNA"/>
</dbReference>
<dbReference type="FunCoup" id="A7THP5">
    <property type="interactions" value="193"/>
</dbReference>
<dbReference type="PhylomeDB" id="A7THP5"/>
<dbReference type="GO" id="GO:0005634">
    <property type="term" value="C:nucleus"/>
    <property type="evidence" value="ECO:0007669"/>
    <property type="project" value="UniProtKB-SubCell"/>
</dbReference>
<evidence type="ECO:0000256" key="5">
    <source>
        <dbReference type="ARBA" id="ARBA00023242"/>
    </source>
</evidence>
<protein>
    <recommendedName>
        <fullName evidence="9">Securin</fullName>
    </recommendedName>
</protein>
<dbReference type="STRING" id="436907.A7THP5"/>
<dbReference type="GO" id="GO:0005819">
    <property type="term" value="C:spindle"/>
    <property type="evidence" value="ECO:0007669"/>
    <property type="project" value="EnsemblFungi"/>
</dbReference>
<dbReference type="Pfam" id="PF04856">
    <property type="entry name" value="Securin"/>
    <property type="match status" value="1"/>
</dbReference>
<dbReference type="GO" id="GO:0008104">
    <property type="term" value="P:intracellular protein localization"/>
    <property type="evidence" value="ECO:0007669"/>
    <property type="project" value="EnsemblFungi"/>
</dbReference>
<organism evidence="8">
    <name type="scientific">Vanderwaltozyma polyspora (strain ATCC 22028 / DSM 70294 / BCRC 21397 / CBS 2163 / NBRC 10782 / NRRL Y-8283 / UCD 57-17)</name>
    <name type="common">Kluyveromyces polysporus</name>
    <dbReference type="NCBI Taxonomy" id="436907"/>
    <lineage>
        <taxon>Eukaryota</taxon>
        <taxon>Fungi</taxon>
        <taxon>Dikarya</taxon>
        <taxon>Ascomycota</taxon>
        <taxon>Saccharomycotina</taxon>
        <taxon>Saccharomycetes</taxon>
        <taxon>Saccharomycetales</taxon>
        <taxon>Saccharomycetaceae</taxon>
        <taxon>Vanderwaltozyma</taxon>
    </lineage>
</organism>
<dbReference type="OrthoDB" id="4065086at2759"/>
<evidence type="ECO:0000256" key="3">
    <source>
        <dbReference type="ARBA" id="ARBA00009264"/>
    </source>
</evidence>
<feature type="region of interest" description="Disordered" evidence="6">
    <location>
        <begin position="249"/>
        <end position="278"/>
    </location>
</feature>
<accession>A7THP5</accession>
<dbReference type="InParanoid" id="A7THP5"/>
<dbReference type="KEGG" id="vpo:Kpol_543p41"/>